<sequence length="131" mass="14067">MSASPDQLSNSEGGSNQLEKDFKKYQADHHLTLTTVKQKIASTDLLLRKFSGKCADFDAQARKLEEISTTLERVQSCGFSAADVLKAISVDPHLVVLVHVFLAPICACGTIGSDPNSTSYLAASRVHSLSS</sequence>
<gene>
    <name evidence="2" type="primary">LOC106808485</name>
</gene>
<proteinExistence type="predicted"/>
<protein>
    <submittedName>
        <fullName evidence="2">Uncharacterized protein LOC106808485 isoform X1</fullName>
    </submittedName>
</protein>
<evidence type="ECO:0000313" key="1">
    <source>
        <dbReference type="Proteomes" id="UP000695022"/>
    </source>
</evidence>
<accession>A0ABM1E3D3</accession>
<dbReference type="Proteomes" id="UP000695022">
    <property type="component" value="Unplaced"/>
</dbReference>
<dbReference type="GeneID" id="106808485"/>
<name>A0ABM1E3D3_PRICU</name>
<evidence type="ECO:0000313" key="2">
    <source>
        <dbReference type="RefSeq" id="XP_014666704.1"/>
    </source>
</evidence>
<reference evidence="2" key="1">
    <citation type="submission" date="2025-08" db="UniProtKB">
        <authorList>
            <consortium name="RefSeq"/>
        </authorList>
    </citation>
    <scope>IDENTIFICATION</scope>
</reference>
<keyword evidence="1" id="KW-1185">Reference proteome</keyword>
<dbReference type="RefSeq" id="XP_014666704.1">
    <property type="nucleotide sequence ID" value="XM_014811218.1"/>
</dbReference>
<organism evidence="1 2">
    <name type="scientific">Priapulus caudatus</name>
    <name type="common">Priapulid worm</name>
    <dbReference type="NCBI Taxonomy" id="37621"/>
    <lineage>
        <taxon>Eukaryota</taxon>
        <taxon>Metazoa</taxon>
        <taxon>Ecdysozoa</taxon>
        <taxon>Scalidophora</taxon>
        <taxon>Priapulida</taxon>
        <taxon>Priapulimorpha</taxon>
        <taxon>Priapulimorphida</taxon>
        <taxon>Priapulidae</taxon>
        <taxon>Priapulus</taxon>
    </lineage>
</organism>